<feature type="transmembrane region" description="Helical" evidence="1">
    <location>
        <begin position="199"/>
        <end position="223"/>
    </location>
</feature>
<feature type="transmembrane region" description="Helical" evidence="1">
    <location>
        <begin position="125"/>
        <end position="148"/>
    </location>
</feature>
<feature type="transmembrane region" description="Helical" evidence="1">
    <location>
        <begin position="235"/>
        <end position="255"/>
    </location>
</feature>
<dbReference type="EMBL" id="RYYU01000001">
    <property type="protein sequence ID" value="RUL59781.1"/>
    <property type="molecule type" value="Genomic_DNA"/>
</dbReference>
<feature type="transmembrane region" description="Helical" evidence="1">
    <location>
        <begin position="50"/>
        <end position="68"/>
    </location>
</feature>
<feature type="transmembrane region" description="Helical" evidence="1">
    <location>
        <begin position="7"/>
        <end position="30"/>
    </location>
</feature>
<keyword evidence="1" id="KW-0812">Transmembrane</keyword>
<evidence type="ECO:0000259" key="2">
    <source>
        <dbReference type="Pfam" id="PF02517"/>
    </source>
</evidence>
<dbReference type="Pfam" id="PF02517">
    <property type="entry name" value="Rce1-like"/>
    <property type="match status" value="1"/>
</dbReference>
<dbReference type="RefSeq" id="WP_126678886.1">
    <property type="nucleotide sequence ID" value="NZ_RYYU01000001.1"/>
</dbReference>
<dbReference type="AlphaFoldDB" id="A0A3S0S094"/>
<evidence type="ECO:0000313" key="4">
    <source>
        <dbReference type="Proteomes" id="UP000278983"/>
    </source>
</evidence>
<keyword evidence="1" id="KW-0472">Membrane</keyword>
<keyword evidence="1" id="KW-1133">Transmembrane helix</keyword>
<keyword evidence="3" id="KW-0378">Hydrolase</keyword>
<dbReference type="PANTHER" id="PTHR36435:SF1">
    <property type="entry name" value="CAAX AMINO TERMINAL PROTEASE FAMILY PROTEIN"/>
    <property type="match status" value="1"/>
</dbReference>
<organism evidence="3 4">
    <name type="scientific">Prevotella koreensis</name>
    <dbReference type="NCBI Taxonomy" id="2490854"/>
    <lineage>
        <taxon>Bacteria</taxon>
        <taxon>Pseudomonadati</taxon>
        <taxon>Bacteroidota</taxon>
        <taxon>Bacteroidia</taxon>
        <taxon>Bacteroidales</taxon>
        <taxon>Prevotellaceae</taxon>
        <taxon>Prevotella</taxon>
    </lineage>
</organism>
<dbReference type="GO" id="GO:0006508">
    <property type="term" value="P:proteolysis"/>
    <property type="evidence" value="ECO:0007669"/>
    <property type="project" value="UniProtKB-KW"/>
</dbReference>
<feature type="transmembrane region" description="Helical" evidence="1">
    <location>
        <begin position="86"/>
        <end position="105"/>
    </location>
</feature>
<evidence type="ECO:0000256" key="1">
    <source>
        <dbReference type="SAM" id="Phobius"/>
    </source>
</evidence>
<accession>A0A3S0S094</accession>
<protein>
    <submittedName>
        <fullName evidence="3">CPBP family intramembrane metalloprotease</fullName>
    </submittedName>
</protein>
<dbReference type="PANTHER" id="PTHR36435">
    <property type="entry name" value="SLR1288 PROTEIN"/>
    <property type="match status" value="1"/>
</dbReference>
<dbReference type="InterPro" id="IPR052710">
    <property type="entry name" value="CAAX_protease"/>
</dbReference>
<keyword evidence="3" id="KW-0482">Metalloprotease</keyword>
<reference evidence="3 4" key="1">
    <citation type="submission" date="2018-12" db="EMBL/GenBank/DDBJ databases">
        <title>Genome sequencing of Prevotella sp. KCOM 3155 (= JS262).</title>
        <authorList>
            <person name="Kook J.-K."/>
            <person name="Park S.-N."/>
            <person name="Lim Y.K."/>
        </authorList>
    </citation>
    <scope>NUCLEOTIDE SEQUENCE [LARGE SCALE GENOMIC DNA]</scope>
    <source>
        <strain evidence="3 4">KCOM 3155</strain>
    </source>
</reference>
<dbReference type="OrthoDB" id="158986at2"/>
<keyword evidence="4" id="KW-1185">Reference proteome</keyword>
<dbReference type="InterPro" id="IPR003675">
    <property type="entry name" value="Rce1/LyrA-like_dom"/>
</dbReference>
<sequence>MKIAISYLLLFLLISGLAMFVASFIYLLSIGNGVIDSLGSKSQTAVPIEVEMWATIVADIILFGYFLWRRYCPVSRNYVRSRPLKVVFWCIVAALGTVLPSMWLQEHLSFLPNLSQPLDSLLGSPLGYISVVICAPLCEEVIFRGAVIRSLLEWRDNKKLAIVISAAIFAVAHINPIQIPHVFLAGLLLGWVFVRTNSVVPGIVIHGVNNLAVFVMASSISNIDNMTLADLYGGSTLRATLSVVFSLMILVPAIYQLHRSMKQ</sequence>
<proteinExistence type="predicted"/>
<dbReference type="Proteomes" id="UP000278983">
    <property type="component" value="Unassembled WGS sequence"/>
</dbReference>
<feature type="transmembrane region" description="Helical" evidence="1">
    <location>
        <begin position="160"/>
        <end position="193"/>
    </location>
</feature>
<evidence type="ECO:0000313" key="3">
    <source>
        <dbReference type="EMBL" id="RUL59781.1"/>
    </source>
</evidence>
<keyword evidence="3" id="KW-0645">Protease</keyword>
<dbReference type="GO" id="GO:0004175">
    <property type="term" value="F:endopeptidase activity"/>
    <property type="evidence" value="ECO:0007669"/>
    <property type="project" value="UniProtKB-ARBA"/>
</dbReference>
<gene>
    <name evidence="3" type="ORF">EHV08_08440</name>
</gene>
<feature type="domain" description="CAAX prenyl protease 2/Lysostaphin resistance protein A-like" evidence="2">
    <location>
        <begin position="126"/>
        <end position="211"/>
    </location>
</feature>
<name>A0A3S0S094_9BACT</name>
<comment type="caution">
    <text evidence="3">The sequence shown here is derived from an EMBL/GenBank/DDBJ whole genome shotgun (WGS) entry which is preliminary data.</text>
</comment>
<dbReference type="GO" id="GO:0008237">
    <property type="term" value="F:metallopeptidase activity"/>
    <property type="evidence" value="ECO:0007669"/>
    <property type="project" value="UniProtKB-KW"/>
</dbReference>
<dbReference type="GO" id="GO:0080120">
    <property type="term" value="P:CAAX-box protein maturation"/>
    <property type="evidence" value="ECO:0007669"/>
    <property type="project" value="UniProtKB-ARBA"/>
</dbReference>